<proteinExistence type="predicted"/>
<protein>
    <submittedName>
        <fullName evidence="1">Uncharacterized protein</fullName>
    </submittedName>
</protein>
<dbReference type="Proteomes" id="UP000473574">
    <property type="component" value="Unassembled WGS sequence"/>
</dbReference>
<comment type="caution">
    <text evidence="1">The sequence shown here is derived from an EMBL/GenBank/DDBJ whole genome shotgun (WGS) entry which is preliminary data.</text>
</comment>
<dbReference type="EMBL" id="QZCE01000001">
    <property type="protein sequence ID" value="NEZ62004.1"/>
    <property type="molecule type" value="Genomic_DNA"/>
</dbReference>
<dbReference type="RefSeq" id="WP_163660112.1">
    <property type="nucleotide sequence ID" value="NZ_QZCE01000001.1"/>
</dbReference>
<dbReference type="AlphaFoldDB" id="A0A6M0S0M0"/>
<accession>A0A6M0S0M0</accession>
<gene>
    <name evidence="1" type="ORF">D0962_04310</name>
</gene>
<evidence type="ECO:0000313" key="2">
    <source>
        <dbReference type="Proteomes" id="UP000473574"/>
    </source>
</evidence>
<evidence type="ECO:0000313" key="1">
    <source>
        <dbReference type="EMBL" id="NEZ62004.1"/>
    </source>
</evidence>
<reference evidence="1 2" key="1">
    <citation type="journal article" date="2020" name="Microb. Ecol.">
        <title>Ecogenomics of the Marine Benthic Filamentous Cyanobacterium Adonisia.</title>
        <authorList>
            <person name="Walter J.M."/>
            <person name="Coutinho F.H."/>
            <person name="Leomil L."/>
            <person name="Hargreaves P.I."/>
            <person name="Campeao M.E."/>
            <person name="Vieira V.V."/>
            <person name="Silva B.S."/>
            <person name="Fistarol G.O."/>
            <person name="Salomon P.S."/>
            <person name="Sawabe T."/>
            <person name="Mino S."/>
            <person name="Hosokawa M."/>
            <person name="Miyashita H."/>
            <person name="Maruyama F."/>
            <person name="van Verk M.C."/>
            <person name="Dutilh B.E."/>
            <person name="Thompson C.C."/>
            <person name="Thompson F.L."/>
        </authorList>
    </citation>
    <scope>NUCLEOTIDE SEQUENCE [LARGE SCALE GENOMIC DNA]</scope>
    <source>
        <strain evidence="1 2">CCMR0082</strain>
    </source>
</reference>
<sequence>MIPPNQYNEITTYLSTLASPQWIEEALRSAIPDLEQASAERYLAVSRTTAYSTSYIGQLKPSGRVRAALGGDPGYALDQLRLFSDLTSPEIDKNAISFGSDLAYAAAQEKLLSDKAASSQAEFNSFFDDAGYADTILMAIGDKFTDG</sequence>
<organism evidence="1 2">
    <name type="scientific">Adonisia turfae CCMR0082</name>
    <dbReference type="NCBI Taxonomy" id="2304604"/>
    <lineage>
        <taxon>Bacteria</taxon>
        <taxon>Bacillati</taxon>
        <taxon>Cyanobacteriota</taxon>
        <taxon>Adonisia</taxon>
        <taxon>Adonisia turfae</taxon>
    </lineage>
</organism>
<name>A0A6M0S0M0_9CYAN</name>